<comment type="similarity">
    <text evidence="2 8">Belongs to the cation transport ATPase (P-type) (TC 3.A.3) family. Type IB subfamily.</text>
</comment>
<dbReference type="InterPro" id="IPR036412">
    <property type="entry name" value="HAD-like_sf"/>
</dbReference>
<dbReference type="InterPro" id="IPR059000">
    <property type="entry name" value="ATPase_P-type_domA"/>
</dbReference>
<evidence type="ECO:0000259" key="9">
    <source>
        <dbReference type="Pfam" id="PF00122"/>
    </source>
</evidence>
<keyword evidence="8" id="KW-0067">ATP-binding</keyword>
<dbReference type="GO" id="GO:0046872">
    <property type="term" value="F:metal ion binding"/>
    <property type="evidence" value="ECO:0007669"/>
    <property type="project" value="UniProtKB-KW"/>
</dbReference>
<organism evidence="10 11">
    <name type="scientific">Gulosibacter macacae</name>
    <dbReference type="NCBI Taxonomy" id="2488791"/>
    <lineage>
        <taxon>Bacteria</taxon>
        <taxon>Bacillati</taxon>
        <taxon>Actinomycetota</taxon>
        <taxon>Actinomycetes</taxon>
        <taxon>Micrococcales</taxon>
        <taxon>Microbacteriaceae</taxon>
        <taxon>Gulosibacter</taxon>
    </lineage>
</organism>
<dbReference type="Pfam" id="PF00702">
    <property type="entry name" value="Hydrolase"/>
    <property type="match status" value="1"/>
</dbReference>
<feature type="domain" description="P-type ATPase A" evidence="9">
    <location>
        <begin position="120"/>
        <end position="219"/>
    </location>
</feature>
<dbReference type="Gene3D" id="2.70.150.10">
    <property type="entry name" value="Calcium-transporting ATPase, cytoplasmic transduction domain A"/>
    <property type="match status" value="1"/>
</dbReference>
<reference evidence="10 11" key="1">
    <citation type="submission" date="2018-11" db="EMBL/GenBank/DDBJ databases">
        <title>YIM 102482-1 draft genome.</title>
        <authorList>
            <person name="Li G."/>
            <person name="Jiang Y."/>
        </authorList>
    </citation>
    <scope>NUCLEOTIDE SEQUENCE [LARGE SCALE GENOMIC DNA]</scope>
    <source>
        <strain evidence="10 11">YIM 102482-1</strain>
    </source>
</reference>
<dbReference type="InterPro" id="IPR023298">
    <property type="entry name" value="ATPase_P-typ_TM_dom_sf"/>
</dbReference>
<evidence type="ECO:0000256" key="2">
    <source>
        <dbReference type="ARBA" id="ARBA00006024"/>
    </source>
</evidence>
<proteinExistence type="inferred from homology"/>
<dbReference type="InterPro" id="IPR051014">
    <property type="entry name" value="Cation_Transport_ATPase_IB"/>
</dbReference>
<evidence type="ECO:0000256" key="6">
    <source>
        <dbReference type="ARBA" id="ARBA00022989"/>
    </source>
</evidence>
<keyword evidence="7 8" id="KW-0472">Membrane</keyword>
<dbReference type="InterPro" id="IPR027256">
    <property type="entry name" value="P-typ_ATPase_IB"/>
</dbReference>
<dbReference type="AlphaFoldDB" id="A0A3P3VTV6"/>
<keyword evidence="5" id="KW-1278">Translocase</keyword>
<dbReference type="SFLD" id="SFLDS00003">
    <property type="entry name" value="Haloacid_Dehalogenase"/>
    <property type="match status" value="1"/>
</dbReference>
<keyword evidence="8" id="KW-0547">Nucleotide-binding</keyword>
<dbReference type="Gene3D" id="3.40.1110.10">
    <property type="entry name" value="Calcium-transporting ATPase, cytoplasmic domain N"/>
    <property type="match status" value="1"/>
</dbReference>
<dbReference type="PANTHER" id="PTHR48085:SF5">
    <property type="entry name" value="CADMIUM_ZINC-TRANSPORTING ATPASE HMA4-RELATED"/>
    <property type="match status" value="1"/>
</dbReference>
<dbReference type="Proteomes" id="UP000274391">
    <property type="component" value="Unassembled WGS sequence"/>
</dbReference>
<dbReference type="SUPFAM" id="SSF81653">
    <property type="entry name" value="Calcium ATPase, transduction domain A"/>
    <property type="match status" value="1"/>
</dbReference>
<keyword evidence="6 8" id="KW-1133">Transmembrane helix</keyword>
<dbReference type="Gene3D" id="3.40.50.1000">
    <property type="entry name" value="HAD superfamily/HAD-like"/>
    <property type="match status" value="1"/>
</dbReference>
<dbReference type="SUPFAM" id="SSF81665">
    <property type="entry name" value="Calcium ATPase, transmembrane domain M"/>
    <property type="match status" value="1"/>
</dbReference>
<feature type="transmembrane region" description="Helical" evidence="8">
    <location>
        <begin position="40"/>
        <end position="58"/>
    </location>
</feature>
<name>A0A3P3VTV6_9MICO</name>
<dbReference type="SUPFAM" id="SSF56784">
    <property type="entry name" value="HAD-like"/>
    <property type="match status" value="1"/>
</dbReference>
<dbReference type="OrthoDB" id="7059309at2"/>
<feature type="transmembrane region" description="Helical" evidence="8">
    <location>
        <begin position="259"/>
        <end position="285"/>
    </location>
</feature>
<accession>A0A3P3VTV6</accession>
<dbReference type="InterPro" id="IPR023299">
    <property type="entry name" value="ATPase_P-typ_cyto_dom_N"/>
</dbReference>
<dbReference type="EMBL" id="RQVS01000012">
    <property type="protein sequence ID" value="RRJ86110.1"/>
    <property type="molecule type" value="Genomic_DNA"/>
</dbReference>
<dbReference type="NCBIfam" id="TIGR01494">
    <property type="entry name" value="ATPase_P-type"/>
    <property type="match status" value="1"/>
</dbReference>
<sequence length="623" mass="64908">MNASLHQLRTSKWTVPGMAAALAVIAWLLIWSGMQWAGDAFMLASAAVAGIPIVVKAVRALRARVIAIDLLVAVAAIGAVFIQNYWEAAAVTTLFALGHALELATLAKTRAALGELIDHAPDIAIVERDGTEIETPATQVRVGETVIVKAGATVPVDGEVLAGEAAVNEASITGESIPAAKGPGDPVFAGTLQTGGYLRVRTDAIGGETTLARIIRRVEDAQDAKARTQQFMDRFSKWYTPGIILLALVTGLITGNVELALTLLVIGCPGALVISIPVAIVAGIGRGARRGVLIKGGEHLERAATIDVVALDKTGTLTEGRPQLTDVVPLDSRTSEDELLQLAARVELGSEHPLARPIVEAARERALDLTTANIAYAPVVGHGITAVLDGERVVVGKPELVAEELPGIDLALAKYEVERLGELGRTAMVVADHSGVRGVVAVADTVRADAAEAIAALHRRGVRRVVMLTGDRESVARAVATELGIDEVRAGLLPDDKLEAIRELQASGHRVAMVGDGVNDAPALATADTGVAMGAAGSGLAVETADIALMRDQLRHVADALGLARATVSVMRQNIAIALVTVVLLLAGVFAGGVTMSIGMLVHEISVLVVIVNAMRLLRYRTA</sequence>
<evidence type="ECO:0000256" key="4">
    <source>
        <dbReference type="ARBA" id="ARBA00022723"/>
    </source>
</evidence>
<dbReference type="GO" id="GO:0016887">
    <property type="term" value="F:ATP hydrolysis activity"/>
    <property type="evidence" value="ECO:0007669"/>
    <property type="project" value="InterPro"/>
</dbReference>
<evidence type="ECO:0000313" key="10">
    <source>
        <dbReference type="EMBL" id="RRJ86110.1"/>
    </source>
</evidence>
<dbReference type="InterPro" id="IPR001757">
    <property type="entry name" value="P_typ_ATPase"/>
</dbReference>
<evidence type="ECO:0000256" key="7">
    <source>
        <dbReference type="ARBA" id="ARBA00023136"/>
    </source>
</evidence>
<gene>
    <name evidence="10" type="ORF">EG850_10340</name>
</gene>
<dbReference type="FunFam" id="2.70.150.10:FF:000002">
    <property type="entry name" value="Copper-transporting ATPase 1, putative"/>
    <property type="match status" value="1"/>
</dbReference>
<dbReference type="InterPro" id="IPR008250">
    <property type="entry name" value="ATPase_P-typ_transduc_dom_A_sf"/>
</dbReference>
<evidence type="ECO:0000313" key="11">
    <source>
        <dbReference type="Proteomes" id="UP000274391"/>
    </source>
</evidence>
<dbReference type="PROSITE" id="PS01229">
    <property type="entry name" value="COF_2"/>
    <property type="match status" value="1"/>
</dbReference>
<dbReference type="NCBIfam" id="TIGR01525">
    <property type="entry name" value="ATPase-IB_hvy"/>
    <property type="match status" value="1"/>
</dbReference>
<feature type="transmembrane region" description="Helical" evidence="8">
    <location>
        <begin position="600"/>
        <end position="618"/>
    </location>
</feature>
<dbReference type="InterPro" id="IPR018303">
    <property type="entry name" value="ATPase_P-typ_P_site"/>
</dbReference>
<dbReference type="SFLD" id="SFLDF00027">
    <property type="entry name" value="p-type_atpase"/>
    <property type="match status" value="1"/>
</dbReference>
<evidence type="ECO:0000256" key="3">
    <source>
        <dbReference type="ARBA" id="ARBA00022692"/>
    </source>
</evidence>
<evidence type="ECO:0000256" key="8">
    <source>
        <dbReference type="RuleBase" id="RU362081"/>
    </source>
</evidence>
<protein>
    <submittedName>
        <fullName evidence="10">Cation-translocating P-type ATPase</fullName>
    </submittedName>
</protein>
<dbReference type="PANTHER" id="PTHR48085">
    <property type="entry name" value="CADMIUM/ZINC-TRANSPORTING ATPASE HMA2-RELATED"/>
    <property type="match status" value="1"/>
</dbReference>
<keyword evidence="11" id="KW-1185">Reference proteome</keyword>
<dbReference type="RefSeq" id="WP_124973170.1">
    <property type="nucleotide sequence ID" value="NZ_RQVS01000012.1"/>
</dbReference>
<dbReference type="Pfam" id="PF00122">
    <property type="entry name" value="E1-E2_ATPase"/>
    <property type="match status" value="1"/>
</dbReference>
<feature type="transmembrane region" description="Helical" evidence="8">
    <location>
        <begin position="575"/>
        <end position="594"/>
    </location>
</feature>
<dbReference type="SFLD" id="SFLDG00002">
    <property type="entry name" value="C1.7:_P-type_atpase_like"/>
    <property type="match status" value="1"/>
</dbReference>
<dbReference type="PRINTS" id="PR00119">
    <property type="entry name" value="CATATPASE"/>
</dbReference>
<feature type="transmembrane region" description="Helical" evidence="8">
    <location>
        <begin position="88"/>
        <end position="107"/>
    </location>
</feature>
<keyword evidence="4 8" id="KW-0479">Metal-binding</keyword>
<keyword evidence="3 8" id="KW-0812">Transmembrane</keyword>
<feature type="transmembrane region" description="Helical" evidence="8">
    <location>
        <begin position="12"/>
        <end position="34"/>
    </location>
</feature>
<dbReference type="InterPro" id="IPR023214">
    <property type="entry name" value="HAD_sf"/>
</dbReference>
<comment type="caution">
    <text evidence="10">The sequence shown here is derived from an EMBL/GenBank/DDBJ whole genome shotgun (WGS) entry which is preliminary data.</text>
</comment>
<evidence type="ECO:0000256" key="5">
    <source>
        <dbReference type="ARBA" id="ARBA00022967"/>
    </source>
</evidence>
<feature type="transmembrane region" description="Helical" evidence="8">
    <location>
        <begin position="235"/>
        <end position="253"/>
    </location>
</feature>
<feature type="transmembrane region" description="Helical" evidence="8">
    <location>
        <begin position="65"/>
        <end position="82"/>
    </location>
</feature>
<evidence type="ECO:0000256" key="1">
    <source>
        <dbReference type="ARBA" id="ARBA00004651"/>
    </source>
</evidence>
<dbReference type="GO" id="GO:0019829">
    <property type="term" value="F:ATPase-coupled monoatomic cation transmembrane transporter activity"/>
    <property type="evidence" value="ECO:0007669"/>
    <property type="project" value="InterPro"/>
</dbReference>
<comment type="subcellular location">
    <subcellularLocation>
        <location evidence="1">Cell membrane</location>
        <topology evidence="1">Multi-pass membrane protein</topology>
    </subcellularLocation>
</comment>
<dbReference type="InterPro" id="IPR044492">
    <property type="entry name" value="P_typ_ATPase_HD_dom"/>
</dbReference>
<dbReference type="GO" id="GO:0005886">
    <property type="term" value="C:plasma membrane"/>
    <property type="evidence" value="ECO:0007669"/>
    <property type="project" value="UniProtKB-SubCell"/>
</dbReference>
<keyword evidence="8" id="KW-1003">Cell membrane</keyword>
<dbReference type="CDD" id="cd02079">
    <property type="entry name" value="P-type_ATPase_HM"/>
    <property type="match status" value="1"/>
</dbReference>
<dbReference type="GO" id="GO:0005524">
    <property type="term" value="F:ATP binding"/>
    <property type="evidence" value="ECO:0007669"/>
    <property type="project" value="UniProtKB-UniRule"/>
</dbReference>
<dbReference type="PROSITE" id="PS00154">
    <property type="entry name" value="ATPASE_E1_E2"/>
    <property type="match status" value="1"/>
</dbReference>